<dbReference type="PANTHER" id="PTHR33495">
    <property type="entry name" value="ANTI-SIGMA FACTOR ANTAGONIST TM_1081-RELATED-RELATED"/>
    <property type="match status" value="1"/>
</dbReference>
<evidence type="ECO:0000313" key="5">
    <source>
        <dbReference type="Proteomes" id="UP001165366"/>
    </source>
</evidence>
<proteinExistence type="inferred from homology"/>
<gene>
    <name evidence="4" type="ORF">L6773_06020</name>
</gene>
<dbReference type="Pfam" id="PF01740">
    <property type="entry name" value="STAS"/>
    <property type="match status" value="1"/>
</dbReference>
<sequence length="112" mass="12483">MNYSISEKYNCVVIDLKGRIMGGPDAETFSNEIHKLIDEGKKQIIINLEQVKFMNSSGLGILIGGLNTVRKNDGDIKLCNADKRISSLLMVSQLNTVFDHYTSLDEALEAYN</sequence>
<dbReference type="InterPro" id="IPR036513">
    <property type="entry name" value="STAS_dom_sf"/>
</dbReference>
<evidence type="ECO:0000259" key="3">
    <source>
        <dbReference type="PROSITE" id="PS50801"/>
    </source>
</evidence>
<dbReference type="PROSITE" id="PS50801">
    <property type="entry name" value="STAS"/>
    <property type="match status" value="1"/>
</dbReference>
<dbReference type="PANTHER" id="PTHR33495:SF2">
    <property type="entry name" value="ANTI-SIGMA FACTOR ANTAGONIST TM_1081-RELATED"/>
    <property type="match status" value="1"/>
</dbReference>
<protein>
    <recommendedName>
        <fullName evidence="2">Anti-sigma factor antagonist</fullName>
    </recommendedName>
</protein>
<keyword evidence="5" id="KW-1185">Reference proteome</keyword>
<evidence type="ECO:0000256" key="1">
    <source>
        <dbReference type="ARBA" id="ARBA00009013"/>
    </source>
</evidence>
<reference evidence="4" key="2">
    <citation type="submission" date="2024-05" db="EMBL/GenBank/DDBJ databases">
        <title>Rhodohalobacter halophilus gen. nov., sp. nov., a moderately halophilic member of the family Balneolaceae.</title>
        <authorList>
            <person name="Xia J."/>
        </authorList>
    </citation>
    <scope>NUCLEOTIDE SEQUENCE</scope>
    <source>
        <strain evidence="4">WB101</strain>
    </source>
</reference>
<dbReference type="RefSeq" id="WP_237852957.1">
    <property type="nucleotide sequence ID" value="NZ_JAKLWS010000005.1"/>
</dbReference>
<reference evidence="4" key="1">
    <citation type="submission" date="2022-01" db="EMBL/GenBank/DDBJ databases">
        <authorList>
            <person name="Wang Y."/>
        </authorList>
    </citation>
    <scope>NUCLEOTIDE SEQUENCE</scope>
    <source>
        <strain evidence="4">WB101</strain>
    </source>
</reference>
<dbReference type="Gene3D" id="3.30.750.24">
    <property type="entry name" value="STAS domain"/>
    <property type="match status" value="1"/>
</dbReference>
<comment type="caution">
    <text evidence="4">The sequence shown here is derived from an EMBL/GenBank/DDBJ whole genome shotgun (WGS) entry which is preliminary data.</text>
</comment>
<dbReference type="EMBL" id="JAKLWS010000005">
    <property type="protein sequence ID" value="MCG2588113.1"/>
    <property type="molecule type" value="Genomic_DNA"/>
</dbReference>
<dbReference type="SUPFAM" id="SSF52091">
    <property type="entry name" value="SpoIIaa-like"/>
    <property type="match status" value="1"/>
</dbReference>
<dbReference type="Proteomes" id="UP001165366">
    <property type="component" value="Unassembled WGS sequence"/>
</dbReference>
<evidence type="ECO:0000256" key="2">
    <source>
        <dbReference type="RuleBase" id="RU003749"/>
    </source>
</evidence>
<feature type="domain" description="STAS" evidence="3">
    <location>
        <begin position="25"/>
        <end position="111"/>
    </location>
</feature>
<accession>A0ABS9KBA7</accession>
<comment type="similarity">
    <text evidence="1 2">Belongs to the anti-sigma-factor antagonist family.</text>
</comment>
<dbReference type="NCBIfam" id="TIGR00377">
    <property type="entry name" value="ant_ant_sig"/>
    <property type="match status" value="1"/>
</dbReference>
<dbReference type="InterPro" id="IPR003658">
    <property type="entry name" value="Anti-sigma_ant"/>
</dbReference>
<evidence type="ECO:0000313" key="4">
    <source>
        <dbReference type="EMBL" id="MCG2588113.1"/>
    </source>
</evidence>
<organism evidence="4 5">
    <name type="scientific">Rhodohalobacter sulfatireducens</name>
    <dbReference type="NCBI Taxonomy" id="2911366"/>
    <lineage>
        <taxon>Bacteria</taxon>
        <taxon>Pseudomonadati</taxon>
        <taxon>Balneolota</taxon>
        <taxon>Balneolia</taxon>
        <taxon>Balneolales</taxon>
        <taxon>Balneolaceae</taxon>
        <taxon>Rhodohalobacter</taxon>
    </lineage>
</organism>
<dbReference type="InterPro" id="IPR002645">
    <property type="entry name" value="STAS_dom"/>
</dbReference>
<name>A0ABS9KBA7_9BACT</name>
<dbReference type="CDD" id="cd07043">
    <property type="entry name" value="STAS_anti-anti-sigma_factors"/>
    <property type="match status" value="1"/>
</dbReference>